<feature type="coiled-coil region" evidence="1">
    <location>
        <begin position="217"/>
        <end position="244"/>
    </location>
</feature>
<feature type="compositionally biased region" description="Low complexity" evidence="2">
    <location>
        <begin position="39"/>
        <end position="104"/>
    </location>
</feature>
<sequence length="420" mass="47403">MSLPTTNDESPTALQTFTQQLEVEESFSASSLLLTSEISTTSTKTRRSNSTTKTTTSTSTIIETSDSISSRTTDNPTTVSTSTVLTSSTVTTSTISIQTKKTPSPNLNTSTKNKTEFRSEKNNSSHRFVKFDKDTKEKHTNFNKFHSTNPEINKPVPAVSEKNTFHKDVDHLNQMKFTQTFLPIQMQPRSLDNHDGLRRRNSIVVPMNSDTAFFLQQKILISQLEEMEKNVKSKENLKHFETETESNAESPTDVTYLPFRDSYTTFKNGINVKRLNLVNPSDPSFSSNFTFSINSNTTPENNLNTKFLDTELTQEPKSLSHTDSLPSSPLEKVTSIDETNNLTDPAEKKSPIVEYGTLRREDFTDRKFSPSQIINRLNTAGSSNSAIGKREFEERRRRMLSVYSNDFSEVNFDADAEENL</sequence>
<feature type="region of interest" description="Disordered" evidence="2">
    <location>
        <begin position="39"/>
        <end position="127"/>
    </location>
</feature>
<comment type="caution">
    <text evidence="3">The sequence shown here is derived from an EMBL/GenBank/DDBJ whole genome shotgun (WGS) entry which is preliminary data.</text>
</comment>
<evidence type="ECO:0000313" key="4">
    <source>
        <dbReference type="Proteomes" id="UP001211065"/>
    </source>
</evidence>
<feature type="compositionally biased region" description="Polar residues" evidence="2">
    <location>
        <begin position="315"/>
        <end position="327"/>
    </location>
</feature>
<gene>
    <name evidence="3" type="ORF">HK099_006677</name>
</gene>
<keyword evidence="1" id="KW-0175">Coiled coil</keyword>
<accession>A0AAD5U0W6</accession>
<organism evidence="3 4">
    <name type="scientific">Clydaea vesicula</name>
    <dbReference type="NCBI Taxonomy" id="447962"/>
    <lineage>
        <taxon>Eukaryota</taxon>
        <taxon>Fungi</taxon>
        <taxon>Fungi incertae sedis</taxon>
        <taxon>Chytridiomycota</taxon>
        <taxon>Chytridiomycota incertae sedis</taxon>
        <taxon>Chytridiomycetes</taxon>
        <taxon>Lobulomycetales</taxon>
        <taxon>Lobulomycetaceae</taxon>
        <taxon>Clydaea</taxon>
    </lineage>
</organism>
<dbReference type="AlphaFoldDB" id="A0AAD5U0W6"/>
<protein>
    <submittedName>
        <fullName evidence="3">Uncharacterized protein</fullName>
    </submittedName>
</protein>
<keyword evidence="4" id="KW-1185">Reference proteome</keyword>
<dbReference type="EMBL" id="JADGJW010000593">
    <property type="protein sequence ID" value="KAJ3214761.1"/>
    <property type="molecule type" value="Genomic_DNA"/>
</dbReference>
<name>A0AAD5U0W6_9FUNG</name>
<feature type="compositionally biased region" description="Basic and acidic residues" evidence="2">
    <location>
        <begin position="113"/>
        <end position="127"/>
    </location>
</feature>
<dbReference type="Proteomes" id="UP001211065">
    <property type="component" value="Unassembled WGS sequence"/>
</dbReference>
<evidence type="ECO:0000256" key="1">
    <source>
        <dbReference type="SAM" id="Coils"/>
    </source>
</evidence>
<proteinExistence type="predicted"/>
<evidence type="ECO:0000313" key="3">
    <source>
        <dbReference type="EMBL" id="KAJ3214761.1"/>
    </source>
</evidence>
<evidence type="ECO:0000256" key="2">
    <source>
        <dbReference type="SAM" id="MobiDB-lite"/>
    </source>
</evidence>
<reference evidence="3" key="1">
    <citation type="submission" date="2020-05" db="EMBL/GenBank/DDBJ databases">
        <title>Phylogenomic resolution of chytrid fungi.</title>
        <authorList>
            <person name="Stajich J.E."/>
            <person name="Amses K."/>
            <person name="Simmons R."/>
            <person name="Seto K."/>
            <person name="Myers J."/>
            <person name="Bonds A."/>
            <person name="Quandt C.A."/>
            <person name="Barry K."/>
            <person name="Liu P."/>
            <person name="Grigoriev I."/>
            <person name="Longcore J.E."/>
            <person name="James T.Y."/>
        </authorList>
    </citation>
    <scope>NUCLEOTIDE SEQUENCE</scope>
    <source>
        <strain evidence="3">JEL0476</strain>
    </source>
</reference>
<feature type="region of interest" description="Disordered" evidence="2">
    <location>
        <begin position="315"/>
        <end position="348"/>
    </location>
</feature>